<comment type="similarity">
    <text evidence="2">Belongs to the FliS family.</text>
</comment>
<evidence type="ECO:0000256" key="1">
    <source>
        <dbReference type="ARBA" id="ARBA00004514"/>
    </source>
</evidence>
<sequence length="157" mass="17601">MSDANYRQQSLAGATGVQLIVALYDGAIRFLYRAIQSVEEDDVHGRRIAVKKVIDILMYLQARLRPDVGGSPAIALAEFYATMFTMTLEASHFASKEQFQEVIGCVRNVRDAWAIVAKDPEAGKLLPRELRTREERALPARMPSIVEEPRAPVRWSA</sequence>
<dbReference type="PANTHER" id="PTHR34773">
    <property type="entry name" value="FLAGELLAR SECRETION CHAPERONE FLIS"/>
    <property type="match status" value="1"/>
</dbReference>
<dbReference type="GO" id="GO:0071973">
    <property type="term" value="P:bacterial-type flagellum-dependent cell motility"/>
    <property type="evidence" value="ECO:0007669"/>
    <property type="project" value="TreeGrafter"/>
</dbReference>
<comment type="caution">
    <text evidence="6">The sequence shown here is derived from an EMBL/GenBank/DDBJ whole genome shotgun (WGS) entry which is preliminary data.</text>
</comment>
<keyword evidence="4" id="KW-1005">Bacterial flagellum biogenesis</keyword>
<gene>
    <name evidence="6" type="ORF">HDF17_003374</name>
</gene>
<dbReference type="GO" id="GO:0044780">
    <property type="term" value="P:bacterial-type flagellum assembly"/>
    <property type="evidence" value="ECO:0007669"/>
    <property type="project" value="InterPro"/>
</dbReference>
<evidence type="ECO:0000256" key="5">
    <source>
        <dbReference type="ARBA" id="ARBA00023186"/>
    </source>
</evidence>
<evidence type="ECO:0000256" key="2">
    <source>
        <dbReference type="ARBA" id="ARBA00008787"/>
    </source>
</evidence>
<evidence type="ECO:0000313" key="6">
    <source>
        <dbReference type="EMBL" id="NYF81054.1"/>
    </source>
</evidence>
<dbReference type="CDD" id="cd16098">
    <property type="entry name" value="FliS"/>
    <property type="match status" value="1"/>
</dbReference>
<dbReference type="EMBL" id="JACCCW010000002">
    <property type="protein sequence ID" value="NYF81054.1"/>
    <property type="molecule type" value="Genomic_DNA"/>
</dbReference>
<keyword evidence="6" id="KW-0966">Cell projection</keyword>
<dbReference type="SUPFAM" id="SSF101116">
    <property type="entry name" value="Flagellar export chaperone FliS"/>
    <property type="match status" value="1"/>
</dbReference>
<dbReference type="Pfam" id="PF02561">
    <property type="entry name" value="FliS"/>
    <property type="match status" value="1"/>
</dbReference>
<keyword evidence="5" id="KW-0143">Chaperone</keyword>
<dbReference type="GO" id="GO:0005829">
    <property type="term" value="C:cytosol"/>
    <property type="evidence" value="ECO:0007669"/>
    <property type="project" value="UniProtKB-SubCell"/>
</dbReference>
<dbReference type="InterPro" id="IPR036584">
    <property type="entry name" value="FliS_sf"/>
</dbReference>
<dbReference type="Proteomes" id="UP000589520">
    <property type="component" value="Unassembled WGS sequence"/>
</dbReference>
<dbReference type="NCBIfam" id="TIGR00208">
    <property type="entry name" value="fliS"/>
    <property type="match status" value="1"/>
</dbReference>
<keyword evidence="6" id="KW-0969">Cilium</keyword>
<keyword evidence="6" id="KW-0282">Flagellum</keyword>
<dbReference type="RefSeq" id="WP_179492862.1">
    <property type="nucleotide sequence ID" value="NZ_JACCCW010000002.1"/>
</dbReference>
<keyword evidence="7" id="KW-1185">Reference proteome</keyword>
<reference evidence="6 7" key="1">
    <citation type="submission" date="2020-07" db="EMBL/GenBank/DDBJ databases">
        <title>Genomic Encyclopedia of Type Strains, Phase IV (KMG-V): Genome sequencing to study the core and pangenomes of soil and plant-associated prokaryotes.</title>
        <authorList>
            <person name="Whitman W."/>
        </authorList>
    </citation>
    <scope>NUCLEOTIDE SEQUENCE [LARGE SCALE GENOMIC DNA]</scope>
    <source>
        <strain evidence="6 7">X4EP2</strain>
    </source>
</reference>
<comment type="subcellular location">
    <subcellularLocation>
        <location evidence="1">Cytoplasm</location>
        <location evidence="1">Cytosol</location>
    </subcellularLocation>
</comment>
<name>A0A7Y9THZ9_9BACT</name>
<keyword evidence="3" id="KW-0963">Cytoplasm</keyword>
<dbReference type="PANTHER" id="PTHR34773:SF1">
    <property type="entry name" value="FLAGELLAR SECRETION CHAPERONE FLIS"/>
    <property type="match status" value="1"/>
</dbReference>
<evidence type="ECO:0000313" key="7">
    <source>
        <dbReference type="Proteomes" id="UP000589520"/>
    </source>
</evidence>
<dbReference type="Gene3D" id="1.20.120.340">
    <property type="entry name" value="Flagellar protein FliS"/>
    <property type="match status" value="1"/>
</dbReference>
<accession>A0A7Y9THZ9</accession>
<organism evidence="6 7">
    <name type="scientific">Granulicella arctica</name>
    <dbReference type="NCBI Taxonomy" id="940613"/>
    <lineage>
        <taxon>Bacteria</taxon>
        <taxon>Pseudomonadati</taxon>
        <taxon>Acidobacteriota</taxon>
        <taxon>Terriglobia</taxon>
        <taxon>Terriglobales</taxon>
        <taxon>Acidobacteriaceae</taxon>
        <taxon>Granulicella</taxon>
    </lineage>
</organism>
<dbReference type="AlphaFoldDB" id="A0A7Y9THZ9"/>
<evidence type="ECO:0000256" key="4">
    <source>
        <dbReference type="ARBA" id="ARBA00022795"/>
    </source>
</evidence>
<dbReference type="InterPro" id="IPR003713">
    <property type="entry name" value="FliS"/>
</dbReference>
<protein>
    <submittedName>
        <fullName evidence="6">Flagellar protein FliS</fullName>
    </submittedName>
</protein>
<evidence type="ECO:0000256" key="3">
    <source>
        <dbReference type="ARBA" id="ARBA00022490"/>
    </source>
</evidence>
<proteinExistence type="inferred from homology"/>